<feature type="region of interest" description="Disordered" evidence="1">
    <location>
        <begin position="288"/>
        <end position="314"/>
    </location>
</feature>
<evidence type="ECO:0000313" key="3">
    <source>
        <dbReference type="Proteomes" id="UP000291343"/>
    </source>
</evidence>
<protein>
    <submittedName>
        <fullName evidence="2">Uncharacterized protein</fullName>
    </submittedName>
</protein>
<dbReference type="AlphaFoldDB" id="A0A482WHC1"/>
<comment type="caution">
    <text evidence="2">The sequence shown here is derived from an EMBL/GenBank/DDBJ whole genome shotgun (WGS) entry which is preliminary data.</text>
</comment>
<accession>A0A482WHC1</accession>
<evidence type="ECO:0000313" key="2">
    <source>
        <dbReference type="EMBL" id="RZF32904.1"/>
    </source>
</evidence>
<proteinExistence type="predicted"/>
<dbReference type="SUPFAM" id="SSF52266">
    <property type="entry name" value="SGNH hydrolase"/>
    <property type="match status" value="1"/>
</dbReference>
<dbReference type="EMBL" id="QKKF02035739">
    <property type="protein sequence ID" value="RZF32904.1"/>
    <property type="molecule type" value="Genomic_DNA"/>
</dbReference>
<feature type="compositionally biased region" description="Low complexity" evidence="1">
    <location>
        <begin position="290"/>
        <end position="314"/>
    </location>
</feature>
<keyword evidence="3" id="KW-1185">Reference proteome</keyword>
<evidence type="ECO:0000256" key="1">
    <source>
        <dbReference type="SAM" id="MobiDB-lite"/>
    </source>
</evidence>
<name>A0A482WHC1_LAOST</name>
<dbReference type="Proteomes" id="UP000291343">
    <property type="component" value="Unassembled WGS sequence"/>
</dbReference>
<sequence length="314" mass="35167">MTKSCSREQIGLIGYEARREVRRNSYSASQHPEVLNFIAQMENIHDLSAFSPGTKVQTMTSMYLLGFKPGGMQYLREQVCMGNPNISFVIMLFRYGKRSHDAAEEEAAASWGGESSLVPLLQEVSELEAAEAAAAFEQGEEKGAQFIVKHFNSVDNECYQKTYVSLIDLEEGRQSNDYRRHMEFIDYCNSKAAVVNILMKQQLSRIPNCHFINNDAVFLGPHGAVKRHLLSRDGLHLPTMGIWCLLGSILNHVGPSYRDALLVPPAIRKLKPITSTVYPIQGKKLNLKVTKPPQLLPPSKSNPSKPTSQSSWKQ</sequence>
<reference evidence="2 3" key="1">
    <citation type="journal article" date="2017" name="Gigascience">
        <title>Genome sequence of the small brown planthopper, Laodelphax striatellus.</title>
        <authorList>
            <person name="Zhu J."/>
            <person name="Jiang F."/>
            <person name="Wang X."/>
            <person name="Yang P."/>
            <person name="Bao Y."/>
            <person name="Zhao W."/>
            <person name="Wang W."/>
            <person name="Lu H."/>
            <person name="Wang Q."/>
            <person name="Cui N."/>
            <person name="Li J."/>
            <person name="Chen X."/>
            <person name="Luo L."/>
            <person name="Yu J."/>
            <person name="Kang L."/>
            <person name="Cui F."/>
        </authorList>
    </citation>
    <scope>NUCLEOTIDE SEQUENCE [LARGE SCALE GENOMIC DNA]</scope>
    <source>
        <strain evidence="2">Lst14</strain>
    </source>
</reference>
<gene>
    <name evidence="2" type="ORF">LSTR_LSTR004295</name>
</gene>
<organism evidence="2 3">
    <name type="scientific">Laodelphax striatellus</name>
    <name type="common">Small brown planthopper</name>
    <name type="synonym">Delphax striatella</name>
    <dbReference type="NCBI Taxonomy" id="195883"/>
    <lineage>
        <taxon>Eukaryota</taxon>
        <taxon>Metazoa</taxon>
        <taxon>Ecdysozoa</taxon>
        <taxon>Arthropoda</taxon>
        <taxon>Hexapoda</taxon>
        <taxon>Insecta</taxon>
        <taxon>Pterygota</taxon>
        <taxon>Neoptera</taxon>
        <taxon>Paraneoptera</taxon>
        <taxon>Hemiptera</taxon>
        <taxon>Auchenorrhyncha</taxon>
        <taxon>Fulgoroidea</taxon>
        <taxon>Delphacidae</taxon>
        <taxon>Criomorphinae</taxon>
        <taxon>Laodelphax</taxon>
    </lineage>
</organism>
<dbReference type="InParanoid" id="A0A482WHC1"/>